<keyword evidence="3" id="KW-1185">Reference proteome</keyword>
<evidence type="ECO:0000313" key="2">
    <source>
        <dbReference type="EMBL" id="RCV92477.1"/>
    </source>
</evidence>
<dbReference type="AlphaFoldDB" id="A0A368U7S6"/>
<comment type="caution">
    <text evidence="2">The sequence shown here is derived from an EMBL/GenBank/DDBJ whole genome shotgun (WGS) entry which is preliminary data.</text>
</comment>
<sequence>MSAHAEQKENPVSDANRIHISITGSPETRYSARWRVTQNGEIQEYQEDNGTVPADYTYEGEALEGTVSMLSEGRLEIDIAKGGNRSRSATQGKGGTLQINVSGN</sequence>
<dbReference type="Proteomes" id="UP000253204">
    <property type="component" value="Unassembled WGS sequence"/>
</dbReference>
<feature type="region of interest" description="Disordered" evidence="1">
    <location>
        <begin position="82"/>
        <end position="104"/>
    </location>
</feature>
<dbReference type="OrthoDB" id="6169321at2"/>
<feature type="compositionally biased region" description="Polar residues" evidence="1">
    <location>
        <begin position="85"/>
        <end position="104"/>
    </location>
</feature>
<reference evidence="2 3" key="1">
    <citation type="submission" date="2018-07" db="EMBL/GenBank/DDBJ databases">
        <title>Halomonas rutogse sp. nov., isolated from Lake TangqianCo on Tibetan Plateau.</title>
        <authorList>
            <person name="Lu H."/>
            <person name="Xing P."/>
            <person name="Wu Q."/>
        </authorList>
    </citation>
    <scope>NUCLEOTIDE SEQUENCE [LARGE SCALE GENOMIC DNA]</scope>
    <source>
        <strain evidence="2 3">TQ8S</strain>
    </source>
</reference>
<protein>
    <submittedName>
        <fullName evidence="2">Uncharacterized protein</fullName>
    </submittedName>
</protein>
<accession>A0A368U7S6</accession>
<gene>
    <name evidence="2" type="ORF">DU506_07695</name>
</gene>
<name>A0A368U7S6_9GAMM</name>
<evidence type="ECO:0000313" key="3">
    <source>
        <dbReference type="Proteomes" id="UP000253204"/>
    </source>
</evidence>
<organism evidence="2 3">
    <name type="scientific">Vreelandella rituensis</name>
    <dbReference type="NCBI Taxonomy" id="2282306"/>
    <lineage>
        <taxon>Bacteria</taxon>
        <taxon>Pseudomonadati</taxon>
        <taxon>Pseudomonadota</taxon>
        <taxon>Gammaproteobacteria</taxon>
        <taxon>Oceanospirillales</taxon>
        <taxon>Halomonadaceae</taxon>
        <taxon>Vreelandella</taxon>
    </lineage>
</organism>
<dbReference type="EMBL" id="QPIJ01000013">
    <property type="protein sequence ID" value="RCV92477.1"/>
    <property type="molecule type" value="Genomic_DNA"/>
</dbReference>
<proteinExistence type="predicted"/>
<evidence type="ECO:0000256" key="1">
    <source>
        <dbReference type="SAM" id="MobiDB-lite"/>
    </source>
</evidence>